<dbReference type="Proteomes" id="UP001576784">
    <property type="component" value="Unassembled WGS sequence"/>
</dbReference>
<dbReference type="RefSeq" id="WP_413267477.1">
    <property type="nucleotide sequence ID" value="NZ_JBHFNR010000268.1"/>
</dbReference>
<dbReference type="EMBL" id="JBHFNR010000268">
    <property type="protein sequence ID" value="MFB2897869.1"/>
    <property type="molecule type" value="Genomic_DNA"/>
</dbReference>
<keyword evidence="2" id="KW-1133">Transmembrane helix</keyword>
<name>A0ABV4Y1K0_9CYAN</name>
<comment type="caution">
    <text evidence="4">The sequence shown here is derived from an EMBL/GenBank/DDBJ whole genome shotgun (WGS) entry which is preliminary data.</text>
</comment>
<sequence length="260" mass="28307">MSSIQNLQNKLQACQAQYDRTLEKLKALRNQIGFESDVSNRFKLQHEIEQVEADLDQLDRQVKKLEQKIQDITSGVASLSDVLKEEGLEAPDQPNPWTRRRVITFAGLGGVGIAAVTVYGALKNQGGSSSAPPIDNKSPNQVNNTLDSRFSGNWSTEGEVTGSHSMDLEGITVENGELNGTLKSTQFSTDSKGRKEAVVGTSGLLSVVGRGQGEAAKVTLYDTYGRAIAEGELKLENDNLVWRLIRGSNDLPNIAYLSKK</sequence>
<evidence type="ECO:0000259" key="3">
    <source>
        <dbReference type="Pfam" id="PF19962"/>
    </source>
</evidence>
<reference evidence="4 5" key="1">
    <citation type="submission" date="2024-09" db="EMBL/GenBank/DDBJ databases">
        <title>Floridaenema gen nov. (Aerosakkonemataceae, Aerosakkonematales ord. nov., Cyanobacteria) from benthic tropical and subtropical fresh waters, with the description of four new species.</title>
        <authorList>
            <person name="Moretto J.A."/>
            <person name="Berthold D.E."/>
            <person name="Lefler F.W."/>
            <person name="Huang I.-S."/>
            <person name="Laughinghouse H. IV."/>
        </authorList>
    </citation>
    <scope>NUCLEOTIDE SEQUENCE [LARGE SCALE GENOMIC DNA]</scope>
    <source>
        <strain evidence="4 5">BLCC-F50</strain>
    </source>
</reference>
<feature type="domain" description="Effector-associated" evidence="3">
    <location>
        <begin position="8"/>
        <end position="65"/>
    </location>
</feature>
<organism evidence="4 5">
    <name type="scientific">Floridaenema flaviceps BLCC-F50</name>
    <dbReference type="NCBI Taxonomy" id="3153642"/>
    <lineage>
        <taxon>Bacteria</taxon>
        <taxon>Bacillati</taxon>
        <taxon>Cyanobacteriota</taxon>
        <taxon>Cyanophyceae</taxon>
        <taxon>Oscillatoriophycideae</taxon>
        <taxon>Aerosakkonematales</taxon>
        <taxon>Aerosakkonemataceae</taxon>
        <taxon>Floridanema</taxon>
        <taxon>Floridanema flaviceps</taxon>
    </lineage>
</organism>
<keyword evidence="2" id="KW-0812">Transmembrane</keyword>
<dbReference type="Gene3D" id="1.20.1170.10">
    <property type="match status" value="1"/>
</dbReference>
<feature type="transmembrane region" description="Helical" evidence="2">
    <location>
        <begin position="102"/>
        <end position="122"/>
    </location>
</feature>
<gene>
    <name evidence="4" type="ORF">ACE1CI_33565</name>
</gene>
<accession>A0ABV4Y1K0</accession>
<evidence type="ECO:0000256" key="2">
    <source>
        <dbReference type="SAM" id="Phobius"/>
    </source>
</evidence>
<evidence type="ECO:0000313" key="5">
    <source>
        <dbReference type="Proteomes" id="UP001576784"/>
    </source>
</evidence>
<evidence type="ECO:0000256" key="1">
    <source>
        <dbReference type="SAM" id="Coils"/>
    </source>
</evidence>
<keyword evidence="2" id="KW-0472">Membrane</keyword>
<dbReference type="Pfam" id="PF19962">
    <property type="entry name" value="EAD9"/>
    <property type="match status" value="1"/>
</dbReference>
<proteinExistence type="predicted"/>
<keyword evidence="5" id="KW-1185">Reference proteome</keyword>
<feature type="coiled-coil region" evidence="1">
    <location>
        <begin position="4"/>
        <end position="75"/>
    </location>
</feature>
<keyword evidence="1" id="KW-0175">Coiled coil</keyword>
<evidence type="ECO:0000313" key="4">
    <source>
        <dbReference type="EMBL" id="MFB2897869.1"/>
    </source>
</evidence>
<dbReference type="InterPro" id="IPR045438">
    <property type="entry name" value="EAD9"/>
</dbReference>
<protein>
    <recommendedName>
        <fullName evidence="3">Effector-associated domain-containing protein</fullName>
    </recommendedName>
</protein>